<dbReference type="Pfam" id="PF05985">
    <property type="entry name" value="EutC"/>
    <property type="match status" value="1"/>
</dbReference>
<dbReference type="EMBL" id="CAEZXY010000012">
    <property type="protein sequence ID" value="CAB4699593.1"/>
    <property type="molecule type" value="Genomic_DNA"/>
</dbReference>
<evidence type="ECO:0000313" key="14">
    <source>
        <dbReference type="EMBL" id="CAB5077948.1"/>
    </source>
</evidence>
<dbReference type="EMBL" id="CAESAL010000017">
    <property type="protein sequence ID" value="CAB4337594.1"/>
    <property type="molecule type" value="Genomic_DNA"/>
</dbReference>
<keyword evidence="2" id="KW-0456">Lyase</keyword>
<dbReference type="NCBIfam" id="NF003971">
    <property type="entry name" value="PRK05465.1"/>
    <property type="match status" value="1"/>
</dbReference>
<evidence type="ECO:0000313" key="12">
    <source>
        <dbReference type="EMBL" id="CAB4948746.1"/>
    </source>
</evidence>
<dbReference type="EMBL" id="CAEZVC010000047">
    <property type="protein sequence ID" value="CAB4622489.1"/>
    <property type="molecule type" value="Genomic_DNA"/>
</dbReference>
<dbReference type="Gene3D" id="1.10.30.40">
    <property type="entry name" value="Ethanolamine ammonia-lyase light chain (EutC), N-terminal domain"/>
    <property type="match status" value="1"/>
</dbReference>
<evidence type="ECO:0000313" key="11">
    <source>
        <dbReference type="EMBL" id="CAB4804281.1"/>
    </source>
</evidence>
<evidence type="ECO:0000313" key="9">
    <source>
        <dbReference type="EMBL" id="CAB4699593.1"/>
    </source>
</evidence>
<gene>
    <name evidence="7" type="ORF">UFOPK1762_01516</name>
    <name evidence="8" type="ORF">UFOPK1906_00893</name>
    <name evidence="9" type="ORF">UFOPK2624_00463</name>
    <name evidence="10" type="ORF">UFOPK2969_00161</name>
    <name evidence="11" type="ORF">UFOPK3010_00774</name>
    <name evidence="5" type="ORF">UFOPK3331_00705</name>
    <name evidence="12" type="ORF">UFOPK3785_00696</name>
    <name evidence="13" type="ORF">UFOPK3927_00673</name>
    <name evidence="6" type="ORF">UFOPK4201_01625</name>
    <name evidence="14" type="ORF">UFOPK4371_01255</name>
</gene>
<dbReference type="PIRSF" id="PIRSF018982">
    <property type="entry name" value="EutC"/>
    <property type="match status" value="1"/>
</dbReference>
<name>A0A6J6AQL9_9ZZZZ</name>
<dbReference type="EMBL" id="CAFBNJ010000027">
    <property type="protein sequence ID" value="CAB4948746.1"/>
    <property type="molecule type" value="Genomic_DNA"/>
</dbReference>
<dbReference type="EMBL" id="CAFBOK010000062">
    <property type="protein sequence ID" value="CAB4980271.1"/>
    <property type="molecule type" value="Genomic_DNA"/>
</dbReference>
<dbReference type="EMBL" id="CAEZTY010000072">
    <property type="protein sequence ID" value="CAB4594228.1"/>
    <property type="molecule type" value="Genomic_DNA"/>
</dbReference>
<protein>
    <submittedName>
        <fullName evidence="6">Unannotated protein</fullName>
    </submittedName>
</protein>
<dbReference type="PANTHER" id="PTHR39330:SF1">
    <property type="entry name" value="ETHANOLAMINE AMMONIA-LYASE SMALL SUBUNIT"/>
    <property type="match status" value="1"/>
</dbReference>
<dbReference type="EMBL" id="CAFAAD010000007">
    <property type="protein sequence ID" value="CAB4782056.1"/>
    <property type="molecule type" value="Genomic_DNA"/>
</dbReference>
<keyword evidence="3" id="KW-0170">Cobalt</keyword>
<dbReference type="PANTHER" id="PTHR39330">
    <property type="entry name" value="ETHANOLAMINE AMMONIA-LYASE LIGHT CHAIN"/>
    <property type="match status" value="1"/>
</dbReference>
<accession>A0A6J6AQL9</accession>
<dbReference type="GO" id="GO:0031419">
    <property type="term" value="F:cobalamin binding"/>
    <property type="evidence" value="ECO:0007669"/>
    <property type="project" value="UniProtKB-KW"/>
</dbReference>
<evidence type="ECO:0000313" key="10">
    <source>
        <dbReference type="EMBL" id="CAB4782056.1"/>
    </source>
</evidence>
<evidence type="ECO:0000313" key="13">
    <source>
        <dbReference type="EMBL" id="CAB4980271.1"/>
    </source>
</evidence>
<dbReference type="EMBL" id="CAFBRD010000074">
    <property type="protein sequence ID" value="CAB5077948.1"/>
    <property type="molecule type" value="Genomic_DNA"/>
</dbReference>
<reference evidence="6" key="1">
    <citation type="submission" date="2020-05" db="EMBL/GenBank/DDBJ databases">
        <authorList>
            <person name="Chiriac C."/>
            <person name="Salcher M."/>
            <person name="Ghai R."/>
            <person name="Kavagutti S V."/>
        </authorList>
    </citation>
    <scope>NUCLEOTIDE SEQUENCE</scope>
</reference>
<dbReference type="GO" id="GO:0006520">
    <property type="term" value="P:amino acid metabolic process"/>
    <property type="evidence" value="ECO:0007669"/>
    <property type="project" value="InterPro"/>
</dbReference>
<dbReference type="InterPro" id="IPR042251">
    <property type="entry name" value="EutC_C"/>
</dbReference>
<dbReference type="Gene3D" id="3.40.50.11240">
    <property type="entry name" value="Ethanolamine ammonia-lyase light chain (EutC)"/>
    <property type="match status" value="1"/>
</dbReference>
<keyword evidence="4" id="KW-1283">Bacterial microcompartment</keyword>
<evidence type="ECO:0000313" key="5">
    <source>
        <dbReference type="EMBL" id="CAB4337594.1"/>
    </source>
</evidence>
<dbReference type="AlphaFoldDB" id="A0A6J6AQL9"/>
<evidence type="ECO:0000313" key="6">
    <source>
        <dbReference type="EMBL" id="CAB4372581.1"/>
    </source>
</evidence>
<keyword evidence="1" id="KW-0846">Cobalamin</keyword>
<evidence type="ECO:0000313" key="7">
    <source>
        <dbReference type="EMBL" id="CAB4594228.1"/>
    </source>
</evidence>
<dbReference type="GO" id="GO:0009350">
    <property type="term" value="C:ethanolamine ammonia-lyase complex"/>
    <property type="evidence" value="ECO:0007669"/>
    <property type="project" value="TreeGrafter"/>
</dbReference>
<evidence type="ECO:0000313" key="8">
    <source>
        <dbReference type="EMBL" id="CAB4622489.1"/>
    </source>
</evidence>
<proteinExistence type="inferred from homology"/>
<dbReference type="EMBL" id="CAEUNJ010000085">
    <property type="protein sequence ID" value="CAB4372581.1"/>
    <property type="molecule type" value="Genomic_DNA"/>
</dbReference>
<evidence type="ECO:0000256" key="3">
    <source>
        <dbReference type="ARBA" id="ARBA00023285"/>
    </source>
</evidence>
<evidence type="ECO:0000256" key="1">
    <source>
        <dbReference type="ARBA" id="ARBA00022628"/>
    </source>
</evidence>
<dbReference type="InterPro" id="IPR009246">
    <property type="entry name" value="EutC"/>
</dbReference>
<dbReference type="EMBL" id="CAFAAM010000087">
    <property type="protein sequence ID" value="CAB4804281.1"/>
    <property type="molecule type" value="Genomic_DNA"/>
</dbReference>
<dbReference type="InterPro" id="IPR042255">
    <property type="entry name" value="EutC_N"/>
</dbReference>
<dbReference type="GO" id="GO:0008851">
    <property type="term" value="F:ethanolamine ammonia-lyase activity"/>
    <property type="evidence" value="ECO:0007669"/>
    <property type="project" value="InterPro"/>
</dbReference>
<sequence length="262" mass="28050">MSEDLPDTLSSAVEVGGDISKVTPARLLIGRAGTAYRTSTQLQLRADHAFAKDALNATFSLDESPMKELAERFDLFEVESEATSREEYLARPDKGRRLADGVAETLRENCPSGVDLQVVIGDGLSPLAVTSQVPALLEPLLNHAAARGWSVGRPFVIRNCRVGAMNDIGEALDAQNVVLLIGERPGLATAESLSAYLAHRPRTGDTDAQRNLVSNIHPGGVTAEDAVWRILGLVDAFMIQGRSGFMVKESARPTSLSEASGR</sequence>
<evidence type="ECO:0000256" key="2">
    <source>
        <dbReference type="ARBA" id="ARBA00023239"/>
    </source>
</evidence>
<evidence type="ECO:0000256" key="4">
    <source>
        <dbReference type="ARBA" id="ARBA00024446"/>
    </source>
</evidence>
<organism evidence="6">
    <name type="scientific">freshwater metagenome</name>
    <dbReference type="NCBI Taxonomy" id="449393"/>
    <lineage>
        <taxon>unclassified sequences</taxon>
        <taxon>metagenomes</taxon>
        <taxon>ecological metagenomes</taxon>
    </lineage>
</organism>
<dbReference type="HAMAP" id="MF_00601">
    <property type="entry name" value="EutC"/>
    <property type="match status" value="1"/>
</dbReference>